<gene>
    <name evidence="4" type="ORF">PHISCL_00020</name>
</gene>
<dbReference type="OrthoDB" id="48317at2759"/>
<dbReference type="InterPro" id="IPR013149">
    <property type="entry name" value="ADH-like_C"/>
</dbReference>
<evidence type="ECO:0000256" key="2">
    <source>
        <dbReference type="SAM" id="SignalP"/>
    </source>
</evidence>
<dbReference type="Proteomes" id="UP000266188">
    <property type="component" value="Unassembled WGS sequence"/>
</dbReference>
<evidence type="ECO:0000259" key="3">
    <source>
        <dbReference type="Pfam" id="PF00107"/>
    </source>
</evidence>
<evidence type="ECO:0000313" key="4">
    <source>
        <dbReference type="EMBL" id="RJE27595.1"/>
    </source>
</evidence>
<dbReference type="EMBL" id="MVGC01000001">
    <property type="protein sequence ID" value="RJE27595.1"/>
    <property type="molecule type" value="Genomic_DNA"/>
</dbReference>
<dbReference type="InterPro" id="IPR047122">
    <property type="entry name" value="Trans-enoyl_RdTase-like"/>
</dbReference>
<evidence type="ECO:0000256" key="1">
    <source>
        <dbReference type="ARBA" id="ARBA00023002"/>
    </source>
</evidence>
<accession>A0A3A3AC75</accession>
<organism evidence="4 5">
    <name type="scientific">Aspergillus sclerotialis</name>
    <dbReference type="NCBI Taxonomy" id="2070753"/>
    <lineage>
        <taxon>Eukaryota</taxon>
        <taxon>Fungi</taxon>
        <taxon>Dikarya</taxon>
        <taxon>Ascomycota</taxon>
        <taxon>Pezizomycotina</taxon>
        <taxon>Eurotiomycetes</taxon>
        <taxon>Eurotiomycetidae</taxon>
        <taxon>Eurotiales</taxon>
        <taxon>Aspergillaceae</taxon>
        <taxon>Aspergillus</taxon>
        <taxon>Aspergillus subgen. Polypaecilum</taxon>
    </lineage>
</organism>
<keyword evidence="2" id="KW-0732">Signal</keyword>
<dbReference type="Pfam" id="PF00107">
    <property type="entry name" value="ADH_zinc_N"/>
    <property type="match status" value="1"/>
</dbReference>
<dbReference type="GO" id="GO:0016651">
    <property type="term" value="F:oxidoreductase activity, acting on NAD(P)H"/>
    <property type="evidence" value="ECO:0007669"/>
    <property type="project" value="InterPro"/>
</dbReference>
<dbReference type="SUPFAM" id="SSF51735">
    <property type="entry name" value="NAD(P)-binding Rossmann-fold domains"/>
    <property type="match status" value="1"/>
</dbReference>
<dbReference type="PANTHER" id="PTHR45348:SF2">
    <property type="entry name" value="ZINC-TYPE ALCOHOL DEHYDROGENASE-LIKE PROTEIN C2E1P3.01"/>
    <property type="match status" value="1"/>
</dbReference>
<dbReference type="PANTHER" id="PTHR45348">
    <property type="entry name" value="HYPOTHETICAL OXIDOREDUCTASE (EUROFUNG)"/>
    <property type="match status" value="1"/>
</dbReference>
<protein>
    <submittedName>
        <fullName evidence="4">Alcohol dehydrogenase GroES-like domain protein</fullName>
    </submittedName>
</protein>
<dbReference type="STRING" id="2070753.A0A3A3AC75"/>
<dbReference type="AlphaFoldDB" id="A0A3A3AC75"/>
<keyword evidence="5" id="KW-1185">Reference proteome</keyword>
<reference evidence="5" key="1">
    <citation type="submission" date="2017-02" db="EMBL/GenBank/DDBJ databases">
        <authorList>
            <person name="Tafer H."/>
            <person name="Lopandic K."/>
        </authorList>
    </citation>
    <scope>NUCLEOTIDE SEQUENCE [LARGE SCALE GENOMIC DNA]</scope>
    <source>
        <strain evidence="5">CBS 366.77</strain>
    </source>
</reference>
<proteinExistence type="predicted"/>
<evidence type="ECO:0000313" key="5">
    <source>
        <dbReference type="Proteomes" id="UP000266188"/>
    </source>
</evidence>
<feature type="domain" description="Alcohol dehydrogenase-like C-terminal" evidence="3">
    <location>
        <begin position="53"/>
        <end position="133"/>
    </location>
</feature>
<dbReference type="InterPro" id="IPR036291">
    <property type="entry name" value="NAD(P)-bd_dom_sf"/>
</dbReference>
<feature type="chain" id="PRO_5017416192" evidence="2">
    <location>
        <begin position="20"/>
        <end position="224"/>
    </location>
</feature>
<feature type="signal peptide" evidence="2">
    <location>
        <begin position="1"/>
        <end position="19"/>
    </location>
</feature>
<comment type="caution">
    <text evidence="4">The sequence shown here is derived from an EMBL/GenBank/DDBJ whole genome shotgun (WGS) entry which is preliminary data.</text>
</comment>
<sequence length="224" mass="22680">MSFACGSVLPLAISTSAMGLYPTARLGLPLPQATRPEPLNKIILVWGGASSCGSAAVQLAVASGATVVSTASARNHEFVKSIGATAVLDYNNANAVDEMVSLIKETPGQFAGALDAIGSNETWRACAEIAKCLGGGRVATTLPGQVIHAADGVEIIGINDTASLPENTAVVEAVWGKFIPEGLKNGSLRPAPEPVVVGKGLEKIADAIALGLKGVSAAKLVVEL</sequence>
<keyword evidence="1" id="KW-0560">Oxidoreductase</keyword>
<name>A0A3A3AC75_9EURO</name>
<dbReference type="Gene3D" id="3.40.50.720">
    <property type="entry name" value="NAD(P)-binding Rossmann-like Domain"/>
    <property type="match status" value="1"/>
</dbReference>